<keyword evidence="3" id="KW-0119">Carbohydrate metabolism</keyword>
<reference evidence="4" key="1">
    <citation type="submission" date="2022-06" db="EMBL/GenBank/DDBJ databases">
        <title>Isolation of gut microbiota from human fecal samples.</title>
        <authorList>
            <person name="Pamer E.G."/>
            <person name="Barat B."/>
            <person name="Waligurski E."/>
            <person name="Medina S."/>
            <person name="Paddock L."/>
            <person name="Mostad J."/>
        </authorList>
    </citation>
    <scope>NUCLEOTIDE SEQUENCE</scope>
    <source>
        <strain evidence="4">DFI.9.91</strain>
    </source>
</reference>
<dbReference type="EMBL" id="JANFYS010000042">
    <property type="protein sequence ID" value="MCQ4771695.1"/>
    <property type="molecule type" value="Genomic_DNA"/>
</dbReference>
<dbReference type="InterPro" id="IPR043129">
    <property type="entry name" value="ATPase_NBD"/>
</dbReference>
<evidence type="ECO:0000313" key="5">
    <source>
        <dbReference type="Proteomes" id="UP001204562"/>
    </source>
</evidence>
<comment type="caution">
    <text evidence="4">The sequence shown here is derived from an EMBL/GenBank/DDBJ whole genome shotgun (WGS) entry which is preliminary data.</text>
</comment>
<dbReference type="Pfam" id="PF00480">
    <property type="entry name" value="ROK"/>
    <property type="match status" value="1"/>
</dbReference>
<dbReference type="PANTHER" id="PTHR18964">
    <property type="entry name" value="ROK (REPRESSOR, ORF, KINASE) FAMILY"/>
    <property type="match status" value="1"/>
</dbReference>
<dbReference type="InterPro" id="IPR000600">
    <property type="entry name" value="ROK"/>
</dbReference>
<gene>
    <name evidence="4" type="ORF">NE579_14715</name>
</gene>
<dbReference type="SUPFAM" id="SSF53067">
    <property type="entry name" value="Actin-like ATPase domain"/>
    <property type="match status" value="1"/>
</dbReference>
<dbReference type="GO" id="GO:0042732">
    <property type="term" value="P:D-xylose metabolic process"/>
    <property type="evidence" value="ECO:0007669"/>
    <property type="project" value="UniProtKB-KW"/>
</dbReference>
<dbReference type="Proteomes" id="UP001204562">
    <property type="component" value="Unassembled WGS sequence"/>
</dbReference>
<proteinExistence type="inferred from homology"/>
<dbReference type="AlphaFoldDB" id="A0AAW5JWU7"/>
<comment type="similarity">
    <text evidence="2">Belongs to the ROK (NagC/XylR) family.</text>
</comment>
<evidence type="ECO:0000313" key="4">
    <source>
        <dbReference type="EMBL" id="MCQ4771695.1"/>
    </source>
</evidence>
<dbReference type="Gene3D" id="1.10.10.10">
    <property type="entry name" value="Winged helix-like DNA-binding domain superfamily/Winged helix DNA-binding domain"/>
    <property type="match status" value="1"/>
</dbReference>
<accession>A0AAW5JWU7</accession>
<dbReference type="InterPro" id="IPR036388">
    <property type="entry name" value="WH-like_DNA-bd_sf"/>
</dbReference>
<comment type="function">
    <text evidence="1">Transcriptional repressor of xylose-utilizing enzymes.</text>
</comment>
<evidence type="ECO:0000256" key="2">
    <source>
        <dbReference type="ARBA" id="ARBA00006479"/>
    </source>
</evidence>
<dbReference type="Gene3D" id="3.30.420.40">
    <property type="match status" value="2"/>
</dbReference>
<sequence>MPKKKTANIEIKKLNHTNIFQYLRKHSGMTKQDIVSSLQLCLPTVTQNINELQDEGLVHESGSVGNTGGRRAKTYDIVKDARTALGLDITRNHVTTVVVDLTGSICYRVRVRRKFQQTDDYYRFLGQQVETAVTESGVDQERVLGVGIGVPGLVTEDYQTVFYGAILNFTGATCTEFSRYIPFPTALFNDANAAGFAEIWAREELTNAFYIMLSNNVGGSVVIRNQIYAGDHLRSGEVGHICIVPDGRMCYCGQRGCVDCYCSATELSSLTDGNLNAFFALLKSGDKQAVKMWNEYLDHLALTVNNLYMVFDCTVILGGYVGEFIGDYVDEVRDRARKYNSFENNADYLRVCSYKTEAIAAGAALNFIAGFIDSI</sequence>
<name>A0AAW5JWU7_9FIRM</name>
<dbReference type="PANTHER" id="PTHR18964:SF110">
    <property type="entry name" value="TRANSCRIPTIONAL REGULATOR, XYLR-RELATED"/>
    <property type="match status" value="1"/>
</dbReference>
<dbReference type="InterPro" id="IPR036390">
    <property type="entry name" value="WH_DNA-bd_sf"/>
</dbReference>
<keyword evidence="3" id="KW-0859">Xylose metabolism</keyword>
<protein>
    <submittedName>
        <fullName evidence="4">ROK family transcriptional regulator</fullName>
    </submittedName>
</protein>
<dbReference type="RefSeq" id="WP_256304794.1">
    <property type="nucleotide sequence ID" value="NZ_JANFYS010000042.1"/>
</dbReference>
<evidence type="ECO:0000256" key="3">
    <source>
        <dbReference type="ARBA" id="ARBA00022629"/>
    </source>
</evidence>
<evidence type="ECO:0000256" key="1">
    <source>
        <dbReference type="ARBA" id="ARBA00002486"/>
    </source>
</evidence>
<dbReference type="SUPFAM" id="SSF46785">
    <property type="entry name" value="Winged helix' DNA-binding domain"/>
    <property type="match status" value="1"/>
</dbReference>
<organism evidence="4 5">
    <name type="scientific">Intestinimonas massiliensis</name>
    <name type="common">ex Afouda et al. 2020</name>
    <dbReference type="NCBI Taxonomy" id="1673721"/>
    <lineage>
        <taxon>Bacteria</taxon>
        <taxon>Bacillati</taxon>
        <taxon>Bacillota</taxon>
        <taxon>Clostridia</taxon>
        <taxon>Eubacteriales</taxon>
        <taxon>Intestinimonas</taxon>
    </lineage>
</organism>